<dbReference type="EMBL" id="CP067089">
    <property type="protein sequence ID" value="QQO10124.1"/>
    <property type="molecule type" value="Genomic_DNA"/>
</dbReference>
<dbReference type="RefSeq" id="WP_215627428.1">
    <property type="nucleotide sequence ID" value="NZ_CP067089.2"/>
</dbReference>
<accession>A0A7T7XPG5</accession>
<dbReference type="Proteomes" id="UP000595917">
    <property type="component" value="Chromosome"/>
</dbReference>
<name>A0A7T7XPG5_9SPIR</name>
<evidence type="ECO:0000313" key="2">
    <source>
        <dbReference type="EMBL" id="QQO10124.1"/>
    </source>
</evidence>
<dbReference type="SMART" id="SM00849">
    <property type="entry name" value="Lactamase_B"/>
    <property type="match status" value="1"/>
</dbReference>
<proteinExistence type="predicted"/>
<dbReference type="PANTHER" id="PTHR42951">
    <property type="entry name" value="METALLO-BETA-LACTAMASE DOMAIN-CONTAINING"/>
    <property type="match status" value="1"/>
</dbReference>
<sequence length="242" mass="26443">MKILNLGNIIANNYIIETPRGYLIIDTGYPGGYSRFRRKLINAGIALDDIRVIFVTHAHDDHVGFLGDLLADTDVPVIMHEETPERLLLGHNKNRGGCPGLAARFFVGAMALTGSGGHEFPAVSAGDRALLWDGKTQHLREMGIPFTILSLPGHTGDSIGFITPDGRLFCGDAAMNGVPSVKRKIIWIEDPDAYRDSWDKMTGSGAVTIYPGHGAPFPMKDLIKYRGSLDAITIYKTKQPQE</sequence>
<dbReference type="InterPro" id="IPR001279">
    <property type="entry name" value="Metallo-B-lactamas"/>
</dbReference>
<dbReference type="KEGG" id="bhc:JFL75_04180"/>
<dbReference type="Gene3D" id="3.60.15.10">
    <property type="entry name" value="Ribonuclease Z/Hydroxyacylglutathione hydrolase-like"/>
    <property type="match status" value="1"/>
</dbReference>
<dbReference type="AlphaFoldDB" id="A0A7T7XPG5"/>
<gene>
    <name evidence="2" type="ORF">JFL75_04180</name>
</gene>
<feature type="domain" description="Metallo-beta-lactamase" evidence="1">
    <location>
        <begin position="10"/>
        <end position="213"/>
    </location>
</feature>
<dbReference type="InterPro" id="IPR050855">
    <property type="entry name" value="NDM-1-like"/>
</dbReference>
<dbReference type="SUPFAM" id="SSF56281">
    <property type="entry name" value="Metallo-hydrolase/oxidoreductase"/>
    <property type="match status" value="1"/>
</dbReference>
<keyword evidence="3" id="KW-1185">Reference proteome</keyword>
<reference evidence="2" key="1">
    <citation type="submission" date="2021-01" db="EMBL/GenBank/DDBJ databases">
        <title>Description of Breznakiella homolactica.</title>
        <authorList>
            <person name="Song Y."/>
            <person name="Brune A."/>
        </authorList>
    </citation>
    <scope>NUCLEOTIDE SEQUENCE</scope>
    <source>
        <strain evidence="2">RmG30</strain>
    </source>
</reference>
<protein>
    <submittedName>
        <fullName evidence="2">MBL fold metallo-hydrolase</fullName>
    </submittedName>
</protein>
<evidence type="ECO:0000313" key="3">
    <source>
        <dbReference type="Proteomes" id="UP000595917"/>
    </source>
</evidence>
<dbReference type="InterPro" id="IPR036866">
    <property type="entry name" value="RibonucZ/Hydroxyglut_hydro"/>
</dbReference>
<evidence type="ECO:0000259" key="1">
    <source>
        <dbReference type="SMART" id="SM00849"/>
    </source>
</evidence>
<dbReference type="Pfam" id="PF00753">
    <property type="entry name" value="Lactamase_B"/>
    <property type="match status" value="1"/>
</dbReference>
<organism evidence="2 3">
    <name type="scientific">Breznakiella homolactica</name>
    <dbReference type="NCBI Taxonomy" id="2798577"/>
    <lineage>
        <taxon>Bacteria</taxon>
        <taxon>Pseudomonadati</taxon>
        <taxon>Spirochaetota</taxon>
        <taxon>Spirochaetia</taxon>
        <taxon>Spirochaetales</taxon>
        <taxon>Breznakiellaceae</taxon>
        <taxon>Breznakiella</taxon>
    </lineage>
</organism>